<reference evidence="1 2" key="1">
    <citation type="submission" date="2022-04" db="EMBL/GenBank/DDBJ databases">
        <title>Positive selection, recombination, and allopatry shape intraspecific diversity of widespread and dominant cyanobacteria.</title>
        <authorList>
            <person name="Wei J."/>
            <person name="Shu W."/>
            <person name="Hu C."/>
        </authorList>
    </citation>
    <scope>NUCLEOTIDE SEQUENCE [LARGE SCALE GENOMIC DNA]</scope>
    <source>
        <strain evidence="1 2">AS-A4</strain>
    </source>
</reference>
<proteinExistence type="predicted"/>
<dbReference type="Proteomes" id="UP001476950">
    <property type="component" value="Unassembled WGS sequence"/>
</dbReference>
<gene>
    <name evidence="1" type="ORF">NDI38_17270</name>
</gene>
<name>A0ABV0KLS4_9CYAN</name>
<accession>A0ABV0KLS4</accession>
<keyword evidence="2" id="KW-1185">Reference proteome</keyword>
<evidence type="ECO:0000313" key="1">
    <source>
        <dbReference type="EMBL" id="MEP1060188.1"/>
    </source>
</evidence>
<sequence length="164" mass="18161">MTGMIDKLYEETYNGRLLEIYRFTQSMPGVVTASSITARVDGYELPSQFACCTYEPFSESTARGGLPTLEYASALAAAKAYCDYEAETLAQRGDEQLALPLTYREAKTLLHALDAAPWQERLATREVHDRLDALLQAPAAVRETHSTNLIARALTKLRRLVGGE</sequence>
<dbReference type="EMBL" id="JAMPLM010000015">
    <property type="protein sequence ID" value="MEP1060188.1"/>
    <property type="molecule type" value="Genomic_DNA"/>
</dbReference>
<dbReference type="RefSeq" id="WP_190449362.1">
    <property type="nucleotide sequence ID" value="NZ_JAMPLM010000015.1"/>
</dbReference>
<evidence type="ECO:0000313" key="2">
    <source>
        <dbReference type="Proteomes" id="UP001476950"/>
    </source>
</evidence>
<protein>
    <submittedName>
        <fullName evidence="1">Uncharacterized protein</fullName>
    </submittedName>
</protein>
<comment type="caution">
    <text evidence="1">The sequence shown here is derived from an EMBL/GenBank/DDBJ whole genome shotgun (WGS) entry which is preliminary data.</text>
</comment>
<organism evidence="1 2">
    <name type="scientific">Stenomitos frigidus AS-A4</name>
    <dbReference type="NCBI Taxonomy" id="2933935"/>
    <lineage>
        <taxon>Bacteria</taxon>
        <taxon>Bacillati</taxon>
        <taxon>Cyanobacteriota</taxon>
        <taxon>Cyanophyceae</taxon>
        <taxon>Leptolyngbyales</taxon>
        <taxon>Leptolyngbyaceae</taxon>
        <taxon>Stenomitos</taxon>
    </lineage>
</organism>